<evidence type="ECO:0000256" key="2">
    <source>
        <dbReference type="SAM" id="Phobius"/>
    </source>
</evidence>
<keyword evidence="2" id="KW-0472">Membrane</keyword>
<accession>A0A556QRC6</accession>
<dbReference type="PROSITE" id="PS50005">
    <property type="entry name" value="TPR"/>
    <property type="match status" value="1"/>
</dbReference>
<evidence type="ECO:0000313" key="3">
    <source>
        <dbReference type="EMBL" id="TSJ79182.1"/>
    </source>
</evidence>
<dbReference type="EMBL" id="VMBG01000001">
    <property type="protein sequence ID" value="TSJ79182.1"/>
    <property type="molecule type" value="Genomic_DNA"/>
</dbReference>
<dbReference type="Gene3D" id="1.25.40.10">
    <property type="entry name" value="Tetratricopeptide repeat domain"/>
    <property type="match status" value="1"/>
</dbReference>
<dbReference type="InterPro" id="IPR019734">
    <property type="entry name" value="TPR_rpt"/>
</dbReference>
<protein>
    <submittedName>
        <fullName evidence="3">Uncharacterized protein</fullName>
    </submittedName>
</protein>
<organism evidence="3 4">
    <name type="scientific">Rariglobus hedericola</name>
    <dbReference type="NCBI Taxonomy" id="2597822"/>
    <lineage>
        <taxon>Bacteria</taxon>
        <taxon>Pseudomonadati</taxon>
        <taxon>Verrucomicrobiota</taxon>
        <taxon>Opitutia</taxon>
        <taxon>Opitutales</taxon>
        <taxon>Opitutaceae</taxon>
        <taxon>Rariglobus</taxon>
    </lineage>
</organism>
<proteinExistence type="predicted"/>
<comment type="caution">
    <text evidence="3">The sequence shown here is derived from an EMBL/GenBank/DDBJ whole genome shotgun (WGS) entry which is preliminary data.</text>
</comment>
<keyword evidence="4" id="KW-1185">Reference proteome</keyword>
<dbReference type="OrthoDB" id="183221at2"/>
<dbReference type="SUPFAM" id="SSF48452">
    <property type="entry name" value="TPR-like"/>
    <property type="match status" value="1"/>
</dbReference>
<keyword evidence="1" id="KW-0802">TPR repeat</keyword>
<dbReference type="Proteomes" id="UP000315648">
    <property type="component" value="Unassembled WGS sequence"/>
</dbReference>
<keyword evidence="2" id="KW-0812">Transmembrane</keyword>
<sequence>MSTSQHPDDRPDRLDDNSFSKRMARRLARLQENGPRDLWWQLLDLLEKYRALRLALYATALLIVLGFVTSIWVYPWWRQRTAVSMARQWLEAGRLDQASEFIQTALKVAPERPESWKLASDLARRLGNQASATGYSRKAAELAPEDKDLVLAWAADALLSNQPEETERALATLPANTVAESSHAQRLLGELARRKIDLTTASNHFEQALRIDGPGTAIDEVPLGTILLKSRDPVERQRGLDLLMKWTTSVEWGANVLRTLLSDALLRDDRAAMLRWADALRGHPRCTLGDIPNCLRALSISNETRFAEALALMEKHHAVDPGNIALLVSWLNQIGRSREAVTWVKTLPPALTRKPPASVGIAESLRQSADWDALLEWTGRADWGRDLEAVRLCYTLKAAHESGRKETEKELWSTLQTRAGTDGERTLFTADTLYSWGLRDYALTLLWSAADDPGIAVQVLGTLARHYQVELNADGQYRVFKRLNSLRPQDTAIANNYVFFAALTGNDLRKIENLAAANFKQAPDSPVYRSTYAFVLCIRTRAPEALALLKPVSADWQNTPVVTLAYGLALAGTGRNAEARTVLSSLSTDTLTQQEIALIEKALR</sequence>
<dbReference type="InterPro" id="IPR011990">
    <property type="entry name" value="TPR-like_helical_dom_sf"/>
</dbReference>
<keyword evidence="2" id="KW-1133">Transmembrane helix</keyword>
<feature type="repeat" description="TPR" evidence="1">
    <location>
        <begin position="79"/>
        <end position="112"/>
    </location>
</feature>
<dbReference type="AlphaFoldDB" id="A0A556QRC6"/>
<feature type="transmembrane region" description="Helical" evidence="2">
    <location>
        <begin position="54"/>
        <end position="77"/>
    </location>
</feature>
<gene>
    <name evidence="3" type="ORF">FPL22_07775</name>
</gene>
<evidence type="ECO:0000313" key="4">
    <source>
        <dbReference type="Proteomes" id="UP000315648"/>
    </source>
</evidence>
<evidence type="ECO:0000256" key="1">
    <source>
        <dbReference type="PROSITE-ProRule" id="PRU00339"/>
    </source>
</evidence>
<dbReference type="RefSeq" id="WP_144229525.1">
    <property type="nucleotide sequence ID" value="NZ_CBCRVV010000018.1"/>
</dbReference>
<name>A0A556QRC6_9BACT</name>
<reference evidence="3 4" key="1">
    <citation type="submission" date="2019-07" db="EMBL/GenBank/DDBJ databases">
        <title>Description of 53C-WASEF.</title>
        <authorList>
            <person name="Pitt A."/>
            <person name="Hahn M.W."/>
        </authorList>
    </citation>
    <scope>NUCLEOTIDE SEQUENCE [LARGE SCALE GENOMIC DNA]</scope>
    <source>
        <strain evidence="3 4">53C-WASEF</strain>
    </source>
</reference>